<dbReference type="Proteomes" id="UP000249799">
    <property type="component" value="Chromosome"/>
</dbReference>
<evidence type="ECO:0000256" key="2">
    <source>
        <dbReference type="ARBA" id="ARBA00023125"/>
    </source>
</evidence>
<dbReference type="GO" id="GO:0003677">
    <property type="term" value="F:DNA binding"/>
    <property type="evidence" value="ECO:0007669"/>
    <property type="project" value="UniProtKB-UniRule"/>
</dbReference>
<evidence type="ECO:0000313" key="7">
    <source>
        <dbReference type="Proteomes" id="UP000249799"/>
    </source>
</evidence>
<dbReference type="Pfam" id="PF00440">
    <property type="entry name" value="TetR_N"/>
    <property type="match status" value="1"/>
</dbReference>
<dbReference type="Gene3D" id="1.10.357.10">
    <property type="entry name" value="Tetracycline Repressor, domain 2"/>
    <property type="match status" value="1"/>
</dbReference>
<keyword evidence="7" id="KW-1185">Reference proteome</keyword>
<evidence type="ECO:0000313" key="6">
    <source>
        <dbReference type="EMBL" id="AWV90907.1"/>
    </source>
</evidence>
<dbReference type="InterPro" id="IPR039536">
    <property type="entry name" value="TetR_C_Proteobacteria"/>
</dbReference>
<evidence type="ECO:0000256" key="3">
    <source>
        <dbReference type="ARBA" id="ARBA00023163"/>
    </source>
</evidence>
<keyword evidence="1" id="KW-0805">Transcription regulation</keyword>
<dbReference type="SUPFAM" id="SSF48498">
    <property type="entry name" value="Tetracyclin repressor-like, C-terminal domain"/>
    <property type="match status" value="1"/>
</dbReference>
<reference evidence="6 7" key="1">
    <citation type="submission" date="2018-06" db="EMBL/GenBank/DDBJ databases">
        <title>Lujinxingia sediminis gen. nov. sp. nov., a new facultative anaerobic member of the class Deltaproteobacteria, and proposal of Lujinxingaceae fam. nov.</title>
        <authorList>
            <person name="Guo L.-Y."/>
            <person name="Li C.-M."/>
            <person name="Wang S."/>
            <person name="Du Z.-J."/>
        </authorList>
    </citation>
    <scope>NUCLEOTIDE SEQUENCE [LARGE SCALE GENOMIC DNA]</scope>
    <source>
        <strain evidence="6 7">FA350</strain>
    </source>
</reference>
<dbReference type="OrthoDB" id="9793734at2"/>
<protein>
    <recommendedName>
        <fullName evidence="5">HTH tetR-type domain-containing protein</fullName>
    </recommendedName>
</protein>
<gene>
    <name evidence="6" type="ORF">DN745_16890</name>
</gene>
<dbReference type="AlphaFoldDB" id="A0A2Z4FPG1"/>
<accession>A0A2Z4FPG1</accession>
<keyword evidence="3" id="KW-0804">Transcription</keyword>
<proteinExistence type="predicted"/>
<dbReference type="InterPro" id="IPR036271">
    <property type="entry name" value="Tet_transcr_reg_TetR-rel_C_sf"/>
</dbReference>
<keyword evidence="2 4" id="KW-0238">DNA-binding</keyword>
<dbReference type="PANTHER" id="PTHR47506">
    <property type="entry name" value="TRANSCRIPTIONAL REGULATORY PROTEIN"/>
    <property type="match status" value="1"/>
</dbReference>
<dbReference type="Pfam" id="PF14246">
    <property type="entry name" value="TetR_C_7"/>
    <property type="match status" value="1"/>
</dbReference>
<dbReference type="InterPro" id="IPR001647">
    <property type="entry name" value="HTH_TetR"/>
</dbReference>
<dbReference type="PANTHER" id="PTHR47506:SF1">
    <property type="entry name" value="HTH-TYPE TRANSCRIPTIONAL REGULATOR YJDC"/>
    <property type="match status" value="1"/>
</dbReference>
<feature type="domain" description="HTH tetR-type" evidence="5">
    <location>
        <begin position="35"/>
        <end position="95"/>
    </location>
</feature>
<dbReference type="Gene3D" id="1.10.10.60">
    <property type="entry name" value="Homeodomain-like"/>
    <property type="match status" value="1"/>
</dbReference>
<evidence type="ECO:0000259" key="5">
    <source>
        <dbReference type="PROSITE" id="PS50977"/>
    </source>
</evidence>
<evidence type="ECO:0000256" key="4">
    <source>
        <dbReference type="PROSITE-ProRule" id="PRU00335"/>
    </source>
</evidence>
<dbReference type="EMBL" id="CP030032">
    <property type="protein sequence ID" value="AWV90907.1"/>
    <property type="molecule type" value="Genomic_DNA"/>
</dbReference>
<dbReference type="SUPFAM" id="SSF46689">
    <property type="entry name" value="Homeodomain-like"/>
    <property type="match status" value="1"/>
</dbReference>
<dbReference type="FunFam" id="1.10.10.60:FF:000141">
    <property type="entry name" value="TetR family transcriptional regulator"/>
    <property type="match status" value="1"/>
</dbReference>
<evidence type="ECO:0000256" key="1">
    <source>
        <dbReference type="ARBA" id="ARBA00023015"/>
    </source>
</evidence>
<dbReference type="PROSITE" id="PS50977">
    <property type="entry name" value="HTH_TETR_2"/>
    <property type="match status" value="1"/>
</dbReference>
<feature type="DNA-binding region" description="H-T-H motif" evidence="4">
    <location>
        <begin position="58"/>
        <end position="77"/>
    </location>
</feature>
<dbReference type="PRINTS" id="PR00455">
    <property type="entry name" value="HTHTETR"/>
</dbReference>
<dbReference type="KEGG" id="bsed:DN745_16890"/>
<sequence length="228" mass="25643">MGARRRRAKRDRYRTVAPIAADNLQEVMTKHRSPDERATQILDAARVCFMQRGYFATRMEQIAKESGLSKGGIYFHFGSKRDIFRSLVEREYQKDMDFIDSVLDVEKDILSILSGIGEHFMQAFASTDTPRFTAIIVEMAIRDEEIREMLEELQNNYITRMADVLERAMDEGQLRKVDPIATATLLKAIIDGVQASMAVGGDPPDLEGLLGVALQLLTQGLLTEDALA</sequence>
<organism evidence="6 7">
    <name type="scientific">Bradymonas sediminis</name>
    <dbReference type="NCBI Taxonomy" id="1548548"/>
    <lineage>
        <taxon>Bacteria</taxon>
        <taxon>Deltaproteobacteria</taxon>
        <taxon>Bradymonadales</taxon>
        <taxon>Bradymonadaceae</taxon>
        <taxon>Bradymonas</taxon>
    </lineage>
</organism>
<name>A0A2Z4FPG1_9DELT</name>
<dbReference type="InterPro" id="IPR009057">
    <property type="entry name" value="Homeodomain-like_sf"/>
</dbReference>